<evidence type="ECO:0000313" key="1">
    <source>
        <dbReference type="EMBL" id="KAG5263163.1"/>
    </source>
</evidence>
<feature type="non-terminal residue" evidence="1">
    <location>
        <position position="1"/>
    </location>
</feature>
<dbReference type="Proteomes" id="UP000823561">
    <property type="component" value="Chromosome 22"/>
</dbReference>
<protein>
    <submittedName>
        <fullName evidence="1">Uncharacterized protein</fullName>
    </submittedName>
</protein>
<keyword evidence="2" id="KW-1185">Reference proteome</keyword>
<sequence>PEESRGKQILLDEVQFSERKRKYEVDILIGFSFSPVQDELLHRDCFPNASHSLCQHCSDGYVLSI</sequence>
<name>A0AAV6FJU6_9TELE</name>
<accession>A0AAV6FJU6</accession>
<gene>
    <name evidence="1" type="ORF">AALO_G00283290</name>
</gene>
<dbReference type="AlphaFoldDB" id="A0AAV6FJU6"/>
<reference evidence="1" key="1">
    <citation type="submission" date="2020-10" db="EMBL/GenBank/DDBJ databases">
        <title>Chromosome-scale genome assembly of the Allis shad, Alosa alosa.</title>
        <authorList>
            <person name="Margot Z."/>
            <person name="Christophe K."/>
            <person name="Cabau C."/>
            <person name="Louis A."/>
            <person name="Berthelot C."/>
            <person name="Parey E."/>
            <person name="Roest Crollius H."/>
            <person name="Montfort J."/>
            <person name="Robinson-Rechavi M."/>
            <person name="Bucao C."/>
            <person name="Bouchez O."/>
            <person name="Gislard M."/>
            <person name="Lluch J."/>
            <person name="Milhes M."/>
            <person name="Lampietro C."/>
            <person name="Lopez Roques C."/>
            <person name="Donnadieu C."/>
            <person name="Braasch I."/>
            <person name="Desvignes T."/>
            <person name="Postlethwait J."/>
            <person name="Bobe J."/>
            <person name="Guiguen Y."/>
        </authorList>
    </citation>
    <scope>NUCLEOTIDE SEQUENCE</scope>
    <source>
        <strain evidence="1">M-15738</strain>
        <tissue evidence="1">Blood</tissue>
    </source>
</reference>
<organism evidence="1 2">
    <name type="scientific">Alosa alosa</name>
    <name type="common">allis shad</name>
    <dbReference type="NCBI Taxonomy" id="278164"/>
    <lineage>
        <taxon>Eukaryota</taxon>
        <taxon>Metazoa</taxon>
        <taxon>Chordata</taxon>
        <taxon>Craniata</taxon>
        <taxon>Vertebrata</taxon>
        <taxon>Euteleostomi</taxon>
        <taxon>Actinopterygii</taxon>
        <taxon>Neopterygii</taxon>
        <taxon>Teleostei</taxon>
        <taxon>Clupei</taxon>
        <taxon>Clupeiformes</taxon>
        <taxon>Clupeoidei</taxon>
        <taxon>Clupeidae</taxon>
        <taxon>Alosa</taxon>
    </lineage>
</organism>
<comment type="caution">
    <text evidence="1">The sequence shown here is derived from an EMBL/GenBank/DDBJ whole genome shotgun (WGS) entry which is preliminary data.</text>
</comment>
<proteinExistence type="predicted"/>
<dbReference type="EMBL" id="JADWDJ010000022">
    <property type="protein sequence ID" value="KAG5263163.1"/>
    <property type="molecule type" value="Genomic_DNA"/>
</dbReference>
<evidence type="ECO:0000313" key="2">
    <source>
        <dbReference type="Proteomes" id="UP000823561"/>
    </source>
</evidence>